<evidence type="ECO:0000313" key="1">
    <source>
        <dbReference type="EMBL" id="MBS7233782.1"/>
    </source>
</evidence>
<dbReference type="EMBL" id="JAGYVZ010000033">
    <property type="protein sequence ID" value="MBS7233782.1"/>
    <property type="molecule type" value="Genomic_DNA"/>
</dbReference>
<dbReference type="RefSeq" id="WP_213306961.1">
    <property type="nucleotide sequence ID" value="NZ_JBHSTF010000017.1"/>
</dbReference>
<accession>A0ABS5PHR7</accession>
<protein>
    <submittedName>
        <fullName evidence="1">Type IX secretion system membrane protein PorP/SprF</fullName>
    </submittedName>
</protein>
<dbReference type="NCBIfam" id="TIGR03519">
    <property type="entry name" value="T9SS_PorP_fam"/>
    <property type="match status" value="1"/>
</dbReference>
<gene>
    <name evidence="1" type="ORF">KHA90_22450</name>
</gene>
<dbReference type="InterPro" id="IPR019861">
    <property type="entry name" value="PorP/SprF_Bacteroidetes"/>
</dbReference>
<reference evidence="1 2" key="1">
    <citation type="journal article" date="2018" name="Int. J. Syst. Evol. Microbiol.">
        <title>Flavobacterium chryseum sp. nov. and Flavobacterium psychroterrae sp. nov., novel environmental bacteria isolated from Antarctica.</title>
        <authorList>
            <person name="Kralova S."/>
            <person name="Svec P."/>
            <person name="Busse H.J."/>
            <person name="Stankova E."/>
            <person name="Vaczi P."/>
            <person name="Sedlacek I."/>
        </authorList>
    </citation>
    <scope>NUCLEOTIDE SEQUENCE [LARGE SCALE GENOMIC DNA]</scope>
    <source>
        <strain evidence="1 2">CCM 8827</strain>
    </source>
</reference>
<comment type="caution">
    <text evidence="1">The sequence shown here is derived from an EMBL/GenBank/DDBJ whole genome shotgun (WGS) entry which is preliminary data.</text>
</comment>
<sequence>MNYSRLIYIKSKTNILIAFFMAFSYSCTYGQEGIPVYFDYLSDNYYLIHPSMAGASNCSKIRLTARKQWLGQEDAPSLQTLSFNGRIAERSGAGIIVFNDKNGYHSQKGVKLTYAHHIMFSRDEIDLNQVSFGISGGMIQNQLDETLFTDSFDPTVFGSIQSDNYFNVDVGASYNYMDFYAHATVQGALETRKELYTDYESDNVRKFLLSAGYVFGQRENFTWEPSVLFQLYDQTKEKYIDINLKTYKNMDFGSMWAGLSYRRSLDGGKASTAISNASPDIQYFTPIAGVNYKNFMFSYTYSQVMGDVKFDSGAYHQLTLGINLFCKKERYDCSCPAVN</sequence>
<dbReference type="Proteomes" id="UP000722625">
    <property type="component" value="Unassembled WGS sequence"/>
</dbReference>
<name>A0ABS5PHR7_9FLAO</name>
<dbReference type="Pfam" id="PF11751">
    <property type="entry name" value="PorP_SprF"/>
    <property type="match status" value="1"/>
</dbReference>
<evidence type="ECO:0000313" key="2">
    <source>
        <dbReference type="Proteomes" id="UP000722625"/>
    </source>
</evidence>
<keyword evidence="2" id="KW-1185">Reference proteome</keyword>
<dbReference type="PROSITE" id="PS51257">
    <property type="entry name" value="PROKAR_LIPOPROTEIN"/>
    <property type="match status" value="1"/>
</dbReference>
<proteinExistence type="predicted"/>
<organism evidence="1 2">
    <name type="scientific">Flavobacterium psychroterrae</name>
    <dbReference type="NCBI Taxonomy" id="2133767"/>
    <lineage>
        <taxon>Bacteria</taxon>
        <taxon>Pseudomonadati</taxon>
        <taxon>Bacteroidota</taxon>
        <taxon>Flavobacteriia</taxon>
        <taxon>Flavobacteriales</taxon>
        <taxon>Flavobacteriaceae</taxon>
        <taxon>Flavobacterium</taxon>
    </lineage>
</organism>